<evidence type="ECO:0000256" key="2">
    <source>
        <dbReference type="ARBA" id="ARBA00022603"/>
    </source>
</evidence>
<dbReference type="InterPro" id="IPR029063">
    <property type="entry name" value="SAM-dependent_MTases_sf"/>
</dbReference>
<evidence type="ECO:0000259" key="4">
    <source>
        <dbReference type="Pfam" id="PF08241"/>
    </source>
</evidence>
<gene>
    <name evidence="5" type="ORF">CR938_06825</name>
</gene>
<dbReference type="InterPro" id="IPR051052">
    <property type="entry name" value="Diverse_substrate_MTase"/>
</dbReference>
<name>A0A921P168_9GAMM</name>
<dbReference type="AlphaFoldDB" id="A0A921P168"/>
<dbReference type="PANTHER" id="PTHR44942">
    <property type="entry name" value="METHYLTRANSF_11 DOMAIN-CONTAINING PROTEIN"/>
    <property type="match status" value="1"/>
</dbReference>
<sequence>MTDGLAPTTRFTGRVADYVRHRPGYPPALLRWLRDEHGVAPDWPVADIGAGTGISARMFLEAGHAVVAVEPNPAMRQAAIAALGGHPRFAAVDGRAEATHLPDASVALVSAAQAFHWFDRRTVKAESRRILRPGGLVAVYWNFRRTSGSPFLEGYERLLREHAPEYAQVAGRYPDEAAMARWFGAGLRGMATFPNTQRLDLDALRGRLLSSSYAPRAGDPRHGPMMEALEALFASTAVDGRVDFDYDTRIHVGVPDG</sequence>
<dbReference type="Pfam" id="PF08241">
    <property type="entry name" value="Methyltransf_11"/>
    <property type="match status" value="1"/>
</dbReference>
<dbReference type="GO" id="GO:0008757">
    <property type="term" value="F:S-adenosylmethionine-dependent methyltransferase activity"/>
    <property type="evidence" value="ECO:0007669"/>
    <property type="project" value="InterPro"/>
</dbReference>
<evidence type="ECO:0000256" key="3">
    <source>
        <dbReference type="ARBA" id="ARBA00022679"/>
    </source>
</evidence>
<evidence type="ECO:0000313" key="5">
    <source>
        <dbReference type="EMBL" id="KAF1689229.1"/>
    </source>
</evidence>
<dbReference type="EMBL" id="PDWK01000025">
    <property type="protein sequence ID" value="KAF1689229.1"/>
    <property type="molecule type" value="Genomic_DNA"/>
</dbReference>
<keyword evidence="3" id="KW-0808">Transferase</keyword>
<accession>A0A921P168</accession>
<dbReference type="RefSeq" id="WP_162124282.1">
    <property type="nucleotide sequence ID" value="NZ_PDWK01000025.1"/>
</dbReference>
<reference evidence="5" key="1">
    <citation type="submission" date="2017-10" db="EMBL/GenBank/DDBJ databases">
        <title>Whole genome sequencing of members of genus Pseudoxanthomonas.</title>
        <authorList>
            <person name="Kumar S."/>
            <person name="Bansal K."/>
            <person name="Kaur A."/>
            <person name="Patil P."/>
            <person name="Sharma S."/>
            <person name="Patil P.B."/>
        </authorList>
    </citation>
    <scope>NUCLEOTIDE SEQUENCE</scope>
    <source>
        <strain evidence="5">DSM 22914</strain>
    </source>
</reference>
<feature type="domain" description="Methyltransferase type 11" evidence="4">
    <location>
        <begin position="47"/>
        <end position="138"/>
    </location>
</feature>
<keyword evidence="2 5" id="KW-0489">Methyltransferase</keyword>
<protein>
    <submittedName>
        <fullName evidence="5">SAM-dependent methyltransferase</fullName>
    </submittedName>
</protein>
<evidence type="ECO:0000313" key="6">
    <source>
        <dbReference type="Proteomes" id="UP000717981"/>
    </source>
</evidence>
<proteinExistence type="inferred from homology"/>
<dbReference type="PANTHER" id="PTHR44942:SF4">
    <property type="entry name" value="METHYLTRANSFERASE TYPE 11 DOMAIN-CONTAINING PROTEIN"/>
    <property type="match status" value="1"/>
</dbReference>
<dbReference type="Gene3D" id="3.40.50.150">
    <property type="entry name" value="Vaccinia Virus protein VP39"/>
    <property type="match status" value="1"/>
</dbReference>
<evidence type="ECO:0000256" key="1">
    <source>
        <dbReference type="ARBA" id="ARBA00008361"/>
    </source>
</evidence>
<comment type="caution">
    <text evidence="5">The sequence shown here is derived from an EMBL/GenBank/DDBJ whole genome shotgun (WGS) entry which is preliminary data.</text>
</comment>
<dbReference type="GO" id="GO:0032259">
    <property type="term" value="P:methylation"/>
    <property type="evidence" value="ECO:0007669"/>
    <property type="project" value="UniProtKB-KW"/>
</dbReference>
<dbReference type="SUPFAM" id="SSF53335">
    <property type="entry name" value="S-adenosyl-L-methionine-dependent methyltransferases"/>
    <property type="match status" value="1"/>
</dbReference>
<dbReference type="Proteomes" id="UP000717981">
    <property type="component" value="Unassembled WGS sequence"/>
</dbReference>
<keyword evidence="6" id="KW-1185">Reference proteome</keyword>
<organism evidence="5 6">
    <name type="scientific">Pseudoxanthomonas taiwanensis</name>
    <dbReference type="NCBI Taxonomy" id="176598"/>
    <lineage>
        <taxon>Bacteria</taxon>
        <taxon>Pseudomonadati</taxon>
        <taxon>Pseudomonadota</taxon>
        <taxon>Gammaproteobacteria</taxon>
        <taxon>Lysobacterales</taxon>
        <taxon>Lysobacteraceae</taxon>
        <taxon>Pseudoxanthomonas</taxon>
    </lineage>
</organism>
<dbReference type="InterPro" id="IPR013216">
    <property type="entry name" value="Methyltransf_11"/>
</dbReference>
<dbReference type="CDD" id="cd02440">
    <property type="entry name" value="AdoMet_MTases"/>
    <property type="match status" value="1"/>
</dbReference>
<dbReference type="OrthoDB" id="9797252at2"/>
<comment type="similarity">
    <text evidence="1">Belongs to the methyltransferase superfamily.</text>
</comment>